<dbReference type="SUPFAM" id="SSF46785">
    <property type="entry name" value="Winged helix' DNA-binding domain"/>
    <property type="match status" value="1"/>
</dbReference>
<dbReference type="Gene3D" id="1.10.10.10">
    <property type="entry name" value="Winged helix-like DNA-binding domain superfamily/Winged helix DNA-binding domain"/>
    <property type="match status" value="1"/>
</dbReference>
<evidence type="ECO:0000256" key="1">
    <source>
        <dbReference type="ARBA" id="ARBA00009437"/>
    </source>
</evidence>
<evidence type="ECO:0000259" key="5">
    <source>
        <dbReference type="PROSITE" id="PS50931"/>
    </source>
</evidence>
<proteinExistence type="inferred from homology"/>
<dbReference type="InterPro" id="IPR050389">
    <property type="entry name" value="LysR-type_TF"/>
</dbReference>
<protein>
    <submittedName>
        <fullName evidence="6">LysR family transcriptional regulator</fullName>
    </submittedName>
</protein>
<keyword evidence="7" id="KW-1185">Reference proteome</keyword>
<dbReference type="AlphaFoldDB" id="A0A4R5M711"/>
<evidence type="ECO:0000256" key="4">
    <source>
        <dbReference type="ARBA" id="ARBA00023163"/>
    </source>
</evidence>
<reference evidence="6 7" key="1">
    <citation type="submission" date="2019-03" db="EMBL/GenBank/DDBJ databases">
        <title>Paraburkholderia sp. 4M-K11, isolated from subtropical forest soil.</title>
        <authorList>
            <person name="Gao Z.-H."/>
            <person name="Qiu L.-H."/>
        </authorList>
    </citation>
    <scope>NUCLEOTIDE SEQUENCE [LARGE SCALE GENOMIC DNA]</scope>
    <source>
        <strain evidence="6 7">4M-K11</strain>
    </source>
</reference>
<dbReference type="InterPro" id="IPR036388">
    <property type="entry name" value="WH-like_DNA-bd_sf"/>
</dbReference>
<dbReference type="GO" id="GO:0003700">
    <property type="term" value="F:DNA-binding transcription factor activity"/>
    <property type="evidence" value="ECO:0007669"/>
    <property type="project" value="InterPro"/>
</dbReference>
<gene>
    <name evidence="6" type="ORF">EYW47_18885</name>
</gene>
<dbReference type="Pfam" id="PF00126">
    <property type="entry name" value="HTH_1"/>
    <property type="match status" value="1"/>
</dbReference>
<comment type="similarity">
    <text evidence="1">Belongs to the LysR transcriptional regulatory family.</text>
</comment>
<organism evidence="6 7">
    <name type="scientific">Paraburkholderia silviterrae</name>
    <dbReference type="NCBI Taxonomy" id="2528715"/>
    <lineage>
        <taxon>Bacteria</taxon>
        <taxon>Pseudomonadati</taxon>
        <taxon>Pseudomonadota</taxon>
        <taxon>Betaproteobacteria</taxon>
        <taxon>Burkholderiales</taxon>
        <taxon>Burkholderiaceae</taxon>
        <taxon>Paraburkholderia</taxon>
    </lineage>
</organism>
<sequence length="346" mass="37948">MAKPHRRAILLARAARSRAHWGLLTLITGSRWPPEGGGLHNVDLKSLQLFATLLRECNVTRTARQLNMTQSAVSHTLNRLRDLFHDPLFVTAGRSIAPTPRALELAEPLQRALAAMGALIESDDAFDPAAFEGTFEISTTDYIGFLLLPVLMDRLSVAAPGIALNVKPLEPENDLAALREGTLDLVLWNEDTAPSNYYVRKLFCDRLKSIVRAGHPHIQGSLSVEQFRAGRHIRVSGHYGAVKEAVDAFYEHLGIRVSTAVTVPHFMLAHLLVSQSDMIGMIGELTARRIVGNLPIQVLEPPVQMAPFTVSAVWHARRHTSGAHRWLRGEFAAAAGQLTEQLAAAA</sequence>
<evidence type="ECO:0000313" key="6">
    <source>
        <dbReference type="EMBL" id="TDG21960.1"/>
    </source>
</evidence>
<dbReference type="Gene3D" id="3.40.190.10">
    <property type="entry name" value="Periplasmic binding protein-like II"/>
    <property type="match status" value="2"/>
</dbReference>
<dbReference type="Pfam" id="PF03466">
    <property type="entry name" value="LysR_substrate"/>
    <property type="match status" value="1"/>
</dbReference>
<evidence type="ECO:0000256" key="2">
    <source>
        <dbReference type="ARBA" id="ARBA00023015"/>
    </source>
</evidence>
<evidence type="ECO:0000256" key="3">
    <source>
        <dbReference type="ARBA" id="ARBA00023125"/>
    </source>
</evidence>
<dbReference type="GO" id="GO:0003677">
    <property type="term" value="F:DNA binding"/>
    <property type="evidence" value="ECO:0007669"/>
    <property type="project" value="UniProtKB-KW"/>
</dbReference>
<dbReference type="Proteomes" id="UP000295722">
    <property type="component" value="Unassembled WGS sequence"/>
</dbReference>
<dbReference type="InterPro" id="IPR000847">
    <property type="entry name" value="LysR_HTH_N"/>
</dbReference>
<dbReference type="SUPFAM" id="SSF53850">
    <property type="entry name" value="Periplasmic binding protein-like II"/>
    <property type="match status" value="1"/>
</dbReference>
<name>A0A4R5M711_9BURK</name>
<dbReference type="OrthoDB" id="8557381at2"/>
<accession>A0A4R5M711</accession>
<dbReference type="InterPro" id="IPR036390">
    <property type="entry name" value="WH_DNA-bd_sf"/>
</dbReference>
<dbReference type="EMBL" id="SMRP01000009">
    <property type="protein sequence ID" value="TDG21960.1"/>
    <property type="molecule type" value="Genomic_DNA"/>
</dbReference>
<dbReference type="InterPro" id="IPR037402">
    <property type="entry name" value="YidZ_PBP2"/>
</dbReference>
<dbReference type="CDD" id="cd08417">
    <property type="entry name" value="PBP2_Nitroaromatics_like"/>
    <property type="match status" value="1"/>
</dbReference>
<feature type="domain" description="HTH lysR-type" evidence="5">
    <location>
        <begin position="42"/>
        <end position="99"/>
    </location>
</feature>
<dbReference type="PANTHER" id="PTHR30118">
    <property type="entry name" value="HTH-TYPE TRANSCRIPTIONAL REGULATOR LEUO-RELATED"/>
    <property type="match status" value="1"/>
</dbReference>
<keyword evidence="4" id="KW-0804">Transcription</keyword>
<evidence type="ECO:0000313" key="7">
    <source>
        <dbReference type="Proteomes" id="UP000295722"/>
    </source>
</evidence>
<comment type="caution">
    <text evidence="6">The sequence shown here is derived from an EMBL/GenBank/DDBJ whole genome shotgun (WGS) entry which is preliminary data.</text>
</comment>
<keyword evidence="3" id="KW-0238">DNA-binding</keyword>
<dbReference type="PANTHER" id="PTHR30118:SF15">
    <property type="entry name" value="TRANSCRIPTIONAL REGULATORY PROTEIN"/>
    <property type="match status" value="1"/>
</dbReference>
<dbReference type="PROSITE" id="PS50931">
    <property type="entry name" value="HTH_LYSR"/>
    <property type="match status" value="1"/>
</dbReference>
<dbReference type="InterPro" id="IPR005119">
    <property type="entry name" value="LysR_subst-bd"/>
</dbReference>
<keyword evidence="2" id="KW-0805">Transcription regulation</keyword>